<accession>A0A9D9EQN5</accession>
<dbReference type="GO" id="GO:0003700">
    <property type="term" value="F:DNA-binding transcription factor activity"/>
    <property type="evidence" value="ECO:0007669"/>
    <property type="project" value="InterPro"/>
</dbReference>
<dbReference type="PROSITE" id="PS01124">
    <property type="entry name" value="HTH_ARAC_FAMILY_2"/>
    <property type="match status" value="1"/>
</dbReference>
<dbReference type="Pfam" id="PF12833">
    <property type="entry name" value="HTH_18"/>
    <property type="match status" value="1"/>
</dbReference>
<dbReference type="InterPro" id="IPR018060">
    <property type="entry name" value="HTH_AraC"/>
</dbReference>
<protein>
    <submittedName>
        <fullName evidence="5">AraC family transcriptional regulator</fullName>
    </submittedName>
</protein>
<dbReference type="EMBL" id="JADIMI010000027">
    <property type="protein sequence ID" value="MBO8451864.1"/>
    <property type="molecule type" value="Genomic_DNA"/>
</dbReference>
<organism evidence="5 6">
    <name type="scientific">Candidatus Cryptobacteroides intestinavium</name>
    <dbReference type="NCBI Taxonomy" id="2840766"/>
    <lineage>
        <taxon>Bacteria</taxon>
        <taxon>Pseudomonadati</taxon>
        <taxon>Bacteroidota</taxon>
        <taxon>Bacteroidia</taxon>
        <taxon>Bacteroidales</taxon>
        <taxon>Candidatus Cryptobacteroides</taxon>
    </lineage>
</organism>
<dbReference type="SUPFAM" id="SSF46689">
    <property type="entry name" value="Homeodomain-like"/>
    <property type="match status" value="1"/>
</dbReference>
<reference evidence="5" key="2">
    <citation type="journal article" date="2021" name="PeerJ">
        <title>Extensive microbial diversity within the chicken gut microbiome revealed by metagenomics and culture.</title>
        <authorList>
            <person name="Gilroy R."/>
            <person name="Ravi A."/>
            <person name="Getino M."/>
            <person name="Pursley I."/>
            <person name="Horton D.L."/>
            <person name="Alikhan N.F."/>
            <person name="Baker D."/>
            <person name="Gharbi K."/>
            <person name="Hall N."/>
            <person name="Watson M."/>
            <person name="Adriaenssens E.M."/>
            <person name="Foster-Nyarko E."/>
            <person name="Jarju S."/>
            <person name="Secka A."/>
            <person name="Antonio M."/>
            <person name="Oren A."/>
            <person name="Chaudhuri R.R."/>
            <person name="La Ragione R."/>
            <person name="Hildebrand F."/>
            <person name="Pallen M.J."/>
        </authorList>
    </citation>
    <scope>NUCLEOTIDE SEQUENCE</scope>
    <source>
        <strain evidence="5">B1-20833</strain>
    </source>
</reference>
<evidence type="ECO:0000259" key="4">
    <source>
        <dbReference type="PROSITE" id="PS01124"/>
    </source>
</evidence>
<name>A0A9D9EQN5_9BACT</name>
<dbReference type="SMART" id="SM00342">
    <property type="entry name" value="HTH_ARAC"/>
    <property type="match status" value="1"/>
</dbReference>
<comment type="caution">
    <text evidence="5">The sequence shown here is derived from an EMBL/GenBank/DDBJ whole genome shotgun (WGS) entry which is preliminary data.</text>
</comment>
<evidence type="ECO:0000256" key="2">
    <source>
        <dbReference type="ARBA" id="ARBA00023125"/>
    </source>
</evidence>
<dbReference type="Gene3D" id="1.10.10.60">
    <property type="entry name" value="Homeodomain-like"/>
    <property type="match status" value="1"/>
</dbReference>
<feature type="domain" description="HTH araC/xylS-type" evidence="4">
    <location>
        <begin position="210"/>
        <end position="308"/>
    </location>
</feature>
<evidence type="ECO:0000256" key="1">
    <source>
        <dbReference type="ARBA" id="ARBA00023015"/>
    </source>
</evidence>
<dbReference type="AlphaFoldDB" id="A0A9D9EQN5"/>
<sequence>MSLEVNDALIRTVSSADTGACGAYEDSASAGNALPVISQDEFFLGSVTGKGVPAEGFSPLVCRGFTVFLFSAGSAEIRINGTSHQAGAGTVAAVITDEIAELENVSADCICTMVSAPSETVIDFPSPADSDILTMTMVSPVFTVPDRKMALAMEYCRLMQTVNADRDNVFRWEIMKSVFYSMMLEVCDAYRQYGTVVGKSALLRHERLGDDLFRLLSRHCRTHRSVSFYAEKLNITPKYLSREIKRITGRTVQEWINRLTIMEMKKQLNIPGRTVMQISEDMDFSSPSAFVQFFKLHTGTTPLKYRRSAR</sequence>
<dbReference type="InterPro" id="IPR009057">
    <property type="entry name" value="Homeodomain-like_sf"/>
</dbReference>
<dbReference type="PANTHER" id="PTHR43280:SF32">
    <property type="entry name" value="TRANSCRIPTIONAL REGULATORY PROTEIN"/>
    <property type="match status" value="1"/>
</dbReference>
<evidence type="ECO:0000256" key="3">
    <source>
        <dbReference type="ARBA" id="ARBA00023163"/>
    </source>
</evidence>
<dbReference type="GO" id="GO:0043565">
    <property type="term" value="F:sequence-specific DNA binding"/>
    <property type="evidence" value="ECO:0007669"/>
    <property type="project" value="InterPro"/>
</dbReference>
<proteinExistence type="predicted"/>
<gene>
    <name evidence="5" type="ORF">IAC06_03140</name>
</gene>
<reference evidence="5" key="1">
    <citation type="submission" date="2020-10" db="EMBL/GenBank/DDBJ databases">
        <authorList>
            <person name="Gilroy R."/>
        </authorList>
    </citation>
    <scope>NUCLEOTIDE SEQUENCE</scope>
    <source>
        <strain evidence="5">B1-20833</strain>
    </source>
</reference>
<dbReference type="PANTHER" id="PTHR43280">
    <property type="entry name" value="ARAC-FAMILY TRANSCRIPTIONAL REGULATOR"/>
    <property type="match status" value="1"/>
</dbReference>
<dbReference type="Proteomes" id="UP000823661">
    <property type="component" value="Unassembled WGS sequence"/>
</dbReference>
<keyword evidence="2" id="KW-0238">DNA-binding</keyword>
<evidence type="ECO:0000313" key="5">
    <source>
        <dbReference type="EMBL" id="MBO8451864.1"/>
    </source>
</evidence>
<evidence type="ECO:0000313" key="6">
    <source>
        <dbReference type="Proteomes" id="UP000823661"/>
    </source>
</evidence>
<keyword evidence="3" id="KW-0804">Transcription</keyword>
<keyword evidence="1" id="KW-0805">Transcription regulation</keyword>